<dbReference type="Gene3D" id="3.30.2010.10">
    <property type="entry name" value="Metalloproteases ('zincins'), catalytic domain"/>
    <property type="match status" value="1"/>
</dbReference>
<organism evidence="8 9">
    <name type="scientific">Limnofasciculus baicalensis BBK-W-15</name>
    <dbReference type="NCBI Taxonomy" id="2699891"/>
    <lineage>
        <taxon>Bacteria</taxon>
        <taxon>Bacillati</taxon>
        <taxon>Cyanobacteriota</taxon>
        <taxon>Cyanophyceae</taxon>
        <taxon>Coleofasciculales</taxon>
        <taxon>Coleofasciculaceae</taxon>
        <taxon>Limnofasciculus</taxon>
        <taxon>Limnofasciculus baicalensis</taxon>
    </lineage>
</organism>
<accession>A0AAE3H0R6</accession>
<name>A0AAE3H0R6_9CYAN</name>
<comment type="cofactor">
    <cofactor evidence="6">
        <name>Zn(2+)</name>
        <dbReference type="ChEBI" id="CHEBI:29105"/>
    </cofactor>
    <text evidence="6">Binds 1 zinc ion per subunit.</text>
</comment>
<dbReference type="GO" id="GO:0046872">
    <property type="term" value="F:metal ion binding"/>
    <property type="evidence" value="ECO:0007669"/>
    <property type="project" value="UniProtKB-KW"/>
</dbReference>
<proteinExistence type="inferred from homology"/>
<evidence type="ECO:0000313" key="9">
    <source>
        <dbReference type="Proteomes" id="UP001204953"/>
    </source>
</evidence>
<evidence type="ECO:0000256" key="2">
    <source>
        <dbReference type="ARBA" id="ARBA00022723"/>
    </source>
</evidence>
<keyword evidence="5 6" id="KW-0482">Metalloprotease</keyword>
<dbReference type="GO" id="GO:0016020">
    <property type="term" value="C:membrane"/>
    <property type="evidence" value="ECO:0007669"/>
    <property type="project" value="TreeGrafter"/>
</dbReference>
<feature type="domain" description="Peptidase M48" evidence="7">
    <location>
        <begin position="88"/>
        <end position="257"/>
    </location>
</feature>
<dbReference type="GO" id="GO:0051603">
    <property type="term" value="P:proteolysis involved in protein catabolic process"/>
    <property type="evidence" value="ECO:0007669"/>
    <property type="project" value="TreeGrafter"/>
</dbReference>
<evidence type="ECO:0000256" key="1">
    <source>
        <dbReference type="ARBA" id="ARBA00022670"/>
    </source>
</evidence>
<sequence length="283" mass="31188">MFNPLTFLSRHSRRRIFYPLVSFVLTLSLVISIPQVTQARSLFDIIFQGIQIIQLSNISDRQEVAIGKQINEQLVNNQFQIYDNSQINRYVNDIGQRLVKQSKRPNISYTFQVVDDQAINAAATMGGFIYVNRGLIAAADNEAQLASVIAHEIGHIAARHAIQQMRQTAIARGLAVAAGVDRNTLVNIGVELAFKLPNSRKDELEADKLGLETLQKSGYAQSAMVEFMKKLLNSGGSSPTILSSHPATSDRITALNQSIDPARANIGDGLNNSAYKTKIRPLL</sequence>
<gene>
    <name evidence="8" type="ORF">NJ959_27380</name>
</gene>
<keyword evidence="1 6" id="KW-0645">Protease</keyword>
<keyword evidence="9" id="KW-1185">Reference proteome</keyword>
<dbReference type="PANTHER" id="PTHR22726">
    <property type="entry name" value="METALLOENDOPEPTIDASE OMA1"/>
    <property type="match status" value="1"/>
</dbReference>
<evidence type="ECO:0000256" key="6">
    <source>
        <dbReference type="RuleBase" id="RU003983"/>
    </source>
</evidence>
<dbReference type="GO" id="GO:0004222">
    <property type="term" value="F:metalloendopeptidase activity"/>
    <property type="evidence" value="ECO:0007669"/>
    <property type="project" value="InterPro"/>
</dbReference>
<dbReference type="InterPro" id="IPR001915">
    <property type="entry name" value="Peptidase_M48"/>
</dbReference>
<reference evidence="8" key="1">
    <citation type="submission" date="2022-06" db="EMBL/GenBank/DDBJ databases">
        <title>New cyanobacteria of genus Symplocastrum in benthos of Lake Baikal.</title>
        <authorList>
            <person name="Sorokovikova E."/>
            <person name="Tikhonova I."/>
            <person name="Krasnopeev A."/>
            <person name="Evseev P."/>
            <person name="Gladkikh A."/>
            <person name="Belykh O."/>
        </authorList>
    </citation>
    <scope>NUCLEOTIDE SEQUENCE</scope>
    <source>
        <strain evidence="8">BBK-W-15</strain>
    </source>
</reference>
<keyword evidence="2" id="KW-0479">Metal-binding</keyword>
<dbReference type="Pfam" id="PF01435">
    <property type="entry name" value="Peptidase_M48"/>
    <property type="match status" value="1"/>
</dbReference>
<dbReference type="InterPro" id="IPR051156">
    <property type="entry name" value="Mito/Outer_Membr_Metalloprot"/>
</dbReference>
<protein>
    <submittedName>
        <fullName evidence="8">M48 family metallopeptidase</fullName>
    </submittedName>
</protein>
<dbReference type="PANTHER" id="PTHR22726:SF1">
    <property type="entry name" value="METALLOENDOPEPTIDASE OMA1, MITOCHONDRIAL"/>
    <property type="match status" value="1"/>
</dbReference>
<evidence type="ECO:0000256" key="4">
    <source>
        <dbReference type="ARBA" id="ARBA00022833"/>
    </source>
</evidence>
<keyword evidence="4 6" id="KW-0862">Zinc</keyword>
<dbReference type="CDD" id="cd07333">
    <property type="entry name" value="M48C_bepA_like"/>
    <property type="match status" value="1"/>
</dbReference>
<comment type="similarity">
    <text evidence="6">Belongs to the peptidase M48 family.</text>
</comment>
<dbReference type="RefSeq" id="WP_254014882.1">
    <property type="nucleotide sequence ID" value="NZ_JAMZMM010000495.1"/>
</dbReference>
<evidence type="ECO:0000313" key="8">
    <source>
        <dbReference type="EMBL" id="MCP2732157.1"/>
    </source>
</evidence>
<keyword evidence="3 6" id="KW-0378">Hydrolase</keyword>
<evidence type="ECO:0000256" key="5">
    <source>
        <dbReference type="ARBA" id="ARBA00023049"/>
    </source>
</evidence>
<evidence type="ECO:0000259" key="7">
    <source>
        <dbReference type="Pfam" id="PF01435"/>
    </source>
</evidence>
<comment type="caution">
    <text evidence="8">The sequence shown here is derived from an EMBL/GenBank/DDBJ whole genome shotgun (WGS) entry which is preliminary data.</text>
</comment>
<dbReference type="Proteomes" id="UP001204953">
    <property type="component" value="Unassembled WGS sequence"/>
</dbReference>
<dbReference type="EMBL" id="JAMZMM010000495">
    <property type="protein sequence ID" value="MCP2732157.1"/>
    <property type="molecule type" value="Genomic_DNA"/>
</dbReference>
<dbReference type="AlphaFoldDB" id="A0AAE3H0R6"/>
<evidence type="ECO:0000256" key="3">
    <source>
        <dbReference type="ARBA" id="ARBA00022801"/>
    </source>
</evidence>